<dbReference type="Proteomes" id="UP000033423">
    <property type="component" value="Unassembled WGS sequence"/>
</dbReference>
<name>A0A0F3H3U4_9BACT</name>
<accession>A0A0F3H3U4</accession>
<dbReference type="AlphaFoldDB" id="A0A0F3H3U4"/>
<evidence type="ECO:0000313" key="1">
    <source>
        <dbReference type="EMBL" id="KJU87633.1"/>
    </source>
</evidence>
<feature type="non-terminal residue" evidence="1">
    <location>
        <position position="1"/>
    </location>
</feature>
<dbReference type="EMBL" id="LACI01000086">
    <property type="protein sequence ID" value="KJU87633.1"/>
    <property type="molecule type" value="Genomic_DNA"/>
</dbReference>
<organism evidence="1 2">
    <name type="scientific">Candidatus Magnetobacterium bavaricum</name>
    <dbReference type="NCBI Taxonomy" id="29290"/>
    <lineage>
        <taxon>Bacteria</taxon>
        <taxon>Pseudomonadati</taxon>
        <taxon>Nitrospirota</taxon>
        <taxon>Thermodesulfovibrionia</taxon>
        <taxon>Thermodesulfovibrionales</taxon>
        <taxon>Candidatus Magnetobacteriaceae</taxon>
        <taxon>Candidatus Magnetobacterium</taxon>
    </lineage>
</organism>
<comment type="caution">
    <text evidence="1">The sequence shown here is derived from an EMBL/GenBank/DDBJ whole genome shotgun (WGS) entry which is preliminary data.</text>
</comment>
<protein>
    <submittedName>
        <fullName evidence="1">Uncharacterized protein</fullName>
    </submittedName>
</protein>
<proteinExistence type="predicted"/>
<reference evidence="1 2" key="1">
    <citation type="submission" date="2015-02" db="EMBL/GenBank/DDBJ databases">
        <title>Single-cell genomics of uncultivated deep-branching MTB reveals a conserved set of magnetosome genes.</title>
        <authorList>
            <person name="Kolinko S."/>
            <person name="Richter M."/>
            <person name="Glockner F.O."/>
            <person name="Brachmann A."/>
            <person name="Schuler D."/>
        </authorList>
    </citation>
    <scope>NUCLEOTIDE SEQUENCE [LARGE SCALE GENOMIC DNA]</scope>
    <source>
        <strain evidence="1">TM-1</strain>
    </source>
</reference>
<gene>
    <name evidence="1" type="ORF">MBAV_000173</name>
</gene>
<keyword evidence="2" id="KW-1185">Reference proteome</keyword>
<evidence type="ECO:0000313" key="2">
    <source>
        <dbReference type="Proteomes" id="UP000033423"/>
    </source>
</evidence>
<sequence length="81" mass="9330">RKEIVKGATIEEVRVKIEESGRFDPELVQTVENYNIIKYGKVFYALPMSLGQIDFTNETQLNQTDILKGTGYDEVFIRLCL</sequence>